<organism evidence="2">
    <name type="scientific">Kwoniella dejecticola CBS 10117</name>
    <dbReference type="NCBI Taxonomy" id="1296121"/>
    <lineage>
        <taxon>Eukaryota</taxon>
        <taxon>Fungi</taxon>
        <taxon>Dikarya</taxon>
        <taxon>Basidiomycota</taxon>
        <taxon>Agaricomycotina</taxon>
        <taxon>Tremellomycetes</taxon>
        <taxon>Tremellales</taxon>
        <taxon>Cryptococcaceae</taxon>
        <taxon>Kwoniella</taxon>
    </lineage>
</organism>
<evidence type="ECO:0000256" key="1">
    <source>
        <dbReference type="SAM" id="MobiDB-lite"/>
    </source>
</evidence>
<feature type="compositionally biased region" description="Polar residues" evidence="1">
    <location>
        <begin position="66"/>
        <end position="75"/>
    </location>
</feature>
<evidence type="ECO:0000313" key="4">
    <source>
        <dbReference type="Proteomes" id="UP000078595"/>
    </source>
</evidence>
<evidence type="ECO:0000313" key="2">
    <source>
        <dbReference type="EMBL" id="OBR83249.1"/>
    </source>
</evidence>
<name>A0A1A5ZZL5_9TREE</name>
<reference evidence="3" key="3">
    <citation type="submission" date="2024-02" db="EMBL/GenBank/DDBJ databases">
        <title>Comparative genomics of Cryptococcus and Kwoniella reveals pathogenesis evolution and contrasting modes of karyotype evolution via chromosome fusion or intercentromeric recombination.</title>
        <authorList>
            <person name="Coelho M.A."/>
            <person name="David-Palma M."/>
            <person name="Shea T."/>
            <person name="Bowers K."/>
            <person name="McGinley-Smith S."/>
            <person name="Mohammad A.W."/>
            <person name="Gnirke A."/>
            <person name="Yurkov A.M."/>
            <person name="Nowrousian M."/>
            <person name="Sun S."/>
            <person name="Cuomo C.A."/>
            <person name="Heitman J."/>
        </authorList>
    </citation>
    <scope>NUCLEOTIDE SEQUENCE</scope>
    <source>
        <strain evidence="3">CBS 10117</strain>
    </source>
</reference>
<evidence type="ECO:0000313" key="3">
    <source>
        <dbReference type="EMBL" id="WWC64794.1"/>
    </source>
</evidence>
<accession>A0A1A5ZZL5</accession>
<dbReference type="RefSeq" id="XP_018261091.1">
    <property type="nucleotide sequence ID" value="XM_018410088.1"/>
</dbReference>
<protein>
    <submittedName>
        <fullName evidence="2">Uncharacterized protein</fullName>
    </submittedName>
</protein>
<dbReference type="EMBL" id="CP144538">
    <property type="protein sequence ID" value="WWC64794.1"/>
    <property type="molecule type" value="Genomic_DNA"/>
</dbReference>
<feature type="compositionally biased region" description="Polar residues" evidence="1">
    <location>
        <begin position="49"/>
        <end position="59"/>
    </location>
</feature>
<reference evidence="2" key="1">
    <citation type="submission" date="2013-07" db="EMBL/GenBank/DDBJ databases">
        <title>The Genome Sequence of Cryptococcus dejecticola CBS10117.</title>
        <authorList>
            <consortium name="The Broad Institute Genome Sequencing Platform"/>
            <person name="Cuomo C."/>
            <person name="Litvintseva A."/>
            <person name="Chen Y."/>
            <person name="Heitman J."/>
            <person name="Sun S."/>
            <person name="Springer D."/>
            <person name="Dromer F."/>
            <person name="Young S.K."/>
            <person name="Zeng Q."/>
            <person name="Gargeya S."/>
            <person name="Fitzgerald M."/>
            <person name="Abouelleil A."/>
            <person name="Alvarado L."/>
            <person name="Berlin A.M."/>
            <person name="Chapman S.B."/>
            <person name="Dewar J."/>
            <person name="Goldberg J."/>
            <person name="Griggs A."/>
            <person name="Gujja S."/>
            <person name="Hansen M."/>
            <person name="Howarth C."/>
            <person name="Imamovic A."/>
            <person name="Larimer J."/>
            <person name="McCowan C."/>
            <person name="Murphy C."/>
            <person name="Pearson M."/>
            <person name="Priest M."/>
            <person name="Roberts A."/>
            <person name="Saif S."/>
            <person name="Shea T."/>
            <person name="Sykes S."/>
            <person name="Wortman J."/>
            <person name="Nusbaum C."/>
            <person name="Birren B."/>
        </authorList>
    </citation>
    <scope>NUCLEOTIDE SEQUENCE [LARGE SCALE GENOMIC DNA]</scope>
    <source>
        <strain evidence="2">CBS 10117</strain>
    </source>
</reference>
<feature type="region of interest" description="Disordered" evidence="1">
    <location>
        <begin position="1"/>
        <end position="79"/>
    </location>
</feature>
<dbReference type="EMBL" id="KI894034">
    <property type="protein sequence ID" value="OBR83249.1"/>
    <property type="molecule type" value="Genomic_DNA"/>
</dbReference>
<dbReference type="Proteomes" id="UP000078595">
    <property type="component" value="Chromosome 9"/>
</dbReference>
<gene>
    <name evidence="2" type="ORF">I303_06810</name>
    <name evidence="3" type="ORF">I303_107406</name>
</gene>
<dbReference type="VEuPathDB" id="FungiDB:I303_06810"/>
<dbReference type="GeneID" id="28970509"/>
<feature type="compositionally biased region" description="Gly residues" evidence="1">
    <location>
        <begin position="19"/>
        <end position="29"/>
    </location>
</feature>
<keyword evidence="4" id="KW-1185">Reference proteome</keyword>
<dbReference type="KEGG" id="kdj:28970509"/>
<dbReference type="AlphaFoldDB" id="A0A1A5ZZL5"/>
<reference evidence="3" key="2">
    <citation type="submission" date="2013-07" db="EMBL/GenBank/DDBJ databases">
        <authorList>
            <consortium name="The Broad Institute Genome Sequencing Platform"/>
            <person name="Cuomo C."/>
            <person name="Litvintseva A."/>
            <person name="Chen Y."/>
            <person name="Heitman J."/>
            <person name="Sun S."/>
            <person name="Springer D."/>
            <person name="Dromer F."/>
            <person name="Young S.K."/>
            <person name="Zeng Q."/>
            <person name="Gargeya S."/>
            <person name="Fitzgerald M."/>
            <person name="Abouelleil A."/>
            <person name="Alvarado L."/>
            <person name="Berlin A.M."/>
            <person name="Chapman S.B."/>
            <person name="Dewar J."/>
            <person name="Goldberg J."/>
            <person name="Griggs A."/>
            <person name="Gujja S."/>
            <person name="Hansen M."/>
            <person name="Howarth C."/>
            <person name="Imamovic A."/>
            <person name="Larimer J."/>
            <person name="McCowan C."/>
            <person name="Murphy C."/>
            <person name="Pearson M."/>
            <person name="Priest M."/>
            <person name="Roberts A."/>
            <person name="Saif S."/>
            <person name="Shea T."/>
            <person name="Sykes S."/>
            <person name="Wortman J."/>
            <person name="Nusbaum C."/>
            <person name="Birren B."/>
        </authorList>
    </citation>
    <scope>NUCLEOTIDE SEQUENCE</scope>
    <source>
        <strain evidence="3">CBS 10117</strain>
    </source>
</reference>
<sequence>MTNNFPLQFPGDEEALGSLGVGFGSGFGFGEEEYREPTPPPERRFTEPSIPSQSSGWRSVSDESASHVQGSTATKQGPVPTVAVGLAKARTFSIPHTAPLGEHEKATEDVLASVRETTGIRSSFLSIHERHDPHTGKVNDWRDEAGNTYTGDQYYGLMDFKEAIETNHKFRNKYRAKKKGVNDDTAIKQAEIADVSMTNTRVDTTQIPTWEGSDEWVKYWDEQKVRLAHGFGIATDL</sequence>
<proteinExistence type="predicted"/>